<dbReference type="Proteomes" id="UP000020595">
    <property type="component" value="Unassembled WGS sequence"/>
</dbReference>
<feature type="transmembrane region" description="Helical" evidence="6">
    <location>
        <begin position="70"/>
        <end position="88"/>
    </location>
</feature>
<reference evidence="8 9" key="1">
    <citation type="submission" date="2014-02" db="EMBL/GenBank/DDBJ databases">
        <title>Comparative genomics and transcriptomics to identify genetic mechanisms underlying the emergence of carbapenem resistant Acinetobacter baumannii (CRAb).</title>
        <authorList>
            <person name="Harris A.D."/>
            <person name="Johnson K.J."/>
            <person name="George J."/>
            <person name="Shefchek K."/>
            <person name="Daugherty S.C."/>
            <person name="Parankush S."/>
            <person name="Sadzewicz L."/>
            <person name="Tallon L."/>
            <person name="Sengamalay N."/>
            <person name="Hazen T.H."/>
            <person name="Rasko D.A."/>
        </authorList>
    </citation>
    <scope>NUCLEOTIDE SEQUENCE [LARGE SCALE GENOMIC DNA]</scope>
    <source>
        <strain evidence="8 9">1295743</strain>
    </source>
</reference>
<dbReference type="RefSeq" id="WP_032051648.1">
    <property type="nucleotide sequence ID" value="NZ_JEWH01000058.1"/>
</dbReference>
<dbReference type="AlphaFoldDB" id="A0A009IHR4"/>
<dbReference type="PATRIC" id="fig|1310613.3.peg.3269"/>
<dbReference type="GO" id="GO:0016020">
    <property type="term" value="C:membrane"/>
    <property type="evidence" value="ECO:0007669"/>
    <property type="project" value="UniProtKB-SubCell"/>
</dbReference>
<dbReference type="PANTHER" id="PTHR32322">
    <property type="entry name" value="INNER MEMBRANE TRANSPORTER"/>
    <property type="match status" value="1"/>
</dbReference>
<evidence type="ECO:0000256" key="4">
    <source>
        <dbReference type="ARBA" id="ARBA00022989"/>
    </source>
</evidence>
<feature type="transmembrane region" description="Helical" evidence="6">
    <location>
        <begin position="12"/>
        <end position="33"/>
    </location>
</feature>
<dbReference type="PANTHER" id="PTHR32322:SF2">
    <property type="entry name" value="EAMA DOMAIN-CONTAINING PROTEIN"/>
    <property type="match status" value="1"/>
</dbReference>
<keyword evidence="3 6" id="KW-0812">Transmembrane</keyword>
<dbReference type="InterPro" id="IPR000620">
    <property type="entry name" value="EamA_dom"/>
</dbReference>
<name>A0A009IHR4_ACIB9</name>
<feature type="transmembrane region" description="Helical" evidence="6">
    <location>
        <begin position="278"/>
        <end position="296"/>
    </location>
</feature>
<keyword evidence="4 6" id="KW-1133">Transmembrane helix</keyword>
<feature type="transmembrane region" description="Helical" evidence="6">
    <location>
        <begin position="164"/>
        <end position="181"/>
    </location>
</feature>
<feature type="transmembrane region" description="Helical" evidence="6">
    <location>
        <begin position="193"/>
        <end position="211"/>
    </location>
</feature>
<feature type="transmembrane region" description="Helical" evidence="6">
    <location>
        <begin position="253"/>
        <end position="272"/>
    </location>
</feature>
<proteinExistence type="inferred from homology"/>
<sequence>MEERKNLDTRASALMVLLCMVLGLQQVVLKIAAPDISPIMQIALRSGLSAVLVLPLLWRDHSIHLFSYKQCKAGALIALFFSLEFYFVTQALKFTSTSHTVVLLYTAPIFVALGLHWKFPTERLNRAQWGGIALAFMGIILTFYPTTTATNAPALAQVLLGDLYALMAGLAWALSTIIVRLSPLAQAPATQTLFYQLFGCFVLLLLIAFLTNQTTIHFTTLTILSLSFQTLIVSFASLLLWFWLLRNYLASRLGVFSFLTPLFGVLFSILLLEEKLEIKFIFGSILVLTGIVIMSLKQGKANSS</sequence>
<feature type="domain" description="EamA" evidence="7">
    <location>
        <begin position="13"/>
        <end position="143"/>
    </location>
</feature>
<dbReference type="EMBL" id="JEWH01000058">
    <property type="protein sequence ID" value="EXB04174.1"/>
    <property type="molecule type" value="Genomic_DNA"/>
</dbReference>
<evidence type="ECO:0000313" key="8">
    <source>
        <dbReference type="EMBL" id="EXB04174.1"/>
    </source>
</evidence>
<organism evidence="8 9">
    <name type="scientific">Acinetobacter baumannii (strain 1295743)</name>
    <dbReference type="NCBI Taxonomy" id="1310613"/>
    <lineage>
        <taxon>Bacteria</taxon>
        <taxon>Pseudomonadati</taxon>
        <taxon>Pseudomonadota</taxon>
        <taxon>Gammaproteobacteria</taxon>
        <taxon>Moraxellales</taxon>
        <taxon>Moraxellaceae</taxon>
        <taxon>Acinetobacter</taxon>
        <taxon>Acinetobacter calcoaceticus/baumannii complex</taxon>
    </lineage>
</organism>
<evidence type="ECO:0000256" key="5">
    <source>
        <dbReference type="ARBA" id="ARBA00023136"/>
    </source>
</evidence>
<protein>
    <submittedName>
        <fullName evidence="8">EamA-like transporter family protein</fullName>
    </submittedName>
</protein>
<evidence type="ECO:0000259" key="7">
    <source>
        <dbReference type="Pfam" id="PF00892"/>
    </source>
</evidence>
<dbReference type="InterPro" id="IPR050638">
    <property type="entry name" value="AA-Vitamin_Transporters"/>
</dbReference>
<evidence type="ECO:0000256" key="6">
    <source>
        <dbReference type="SAM" id="Phobius"/>
    </source>
</evidence>
<accession>A0A009IHR4</accession>
<dbReference type="InterPro" id="IPR037185">
    <property type="entry name" value="EmrE-like"/>
</dbReference>
<feature type="transmembrane region" description="Helical" evidence="6">
    <location>
        <begin position="223"/>
        <end position="244"/>
    </location>
</feature>
<comment type="caution">
    <text evidence="8">The sequence shown here is derived from an EMBL/GenBank/DDBJ whole genome shotgun (WGS) entry which is preliminary data.</text>
</comment>
<gene>
    <name evidence="8" type="ORF">J512_3399</name>
</gene>
<dbReference type="SUPFAM" id="SSF103481">
    <property type="entry name" value="Multidrug resistance efflux transporter EmrE"/>
    <property type="match status" value="2"/>
</dbReference>
<keyword evidence="5 6" id="KW-0472">Membrane</keyword>
<comment type="similarity">
    <text evidence="2">Belongs to the EamA transporter family.</text>
</comment>
<feature type="transmembrane region" description="Helical" evidence="6">
    <location>
        <begin position="94"/>
        <end position="115"/>
    </location>
</feature>
<comment type="subcellular location">
    <subcellularLocation>
        <location evidence="1">Membrane</location>
        <topology evidence="1">Multi-pass membrane protein</topology>
    </subcellularLocation>
</comment>
<feature type="transmembrane region" description="Helical" evidence="6">
    <location>
        <begin position="127"/>
        <end position="144"/>
    </location>
</feature>
<feature type="transmembrane region" description="Helical" evidence="6">
    <location>
        <begin position="39"/>
        <end position="58"/>
    </location>
</feature>
<evidence type="ECO:0000256" key="1">
    <source>
        <dbReference type="ARBA" id="ARBA00004141"/>
    </source>
</evidence>
<evidence type="ECO:0000256" key="3">
    <source>
        <dbReference type="ARBA" id="ARBA00022692"/>
    </source>
</evidence>
<evidence type="ECO:0000256" key="2">
    <source>
        <dbReference type="ARBA" id="ARBA00007362"/>
    </source>
</evidence>
<evidence type="ECO:0000313" key="9">
    <source>
        <dbReference type="Proteomes" id="UP000020595"/>
    </source>
</evidence>
<feature type="domain" description="EamA" evidence="7">
    <location>
        <begin position="160"/>
        <end position="295"/>
    </location>
</feature>
<dbReference type="Pfam" id="PF00892">
    <property type="entry name" value="EamA"/>
    <property type="match status" value="2"/>
</dbReference>